<dbReference type="AlphaFoldDB" id="A0A7S4AXP3"/>
<dbReference type="EMBL" id="HBIX01035422">
    <property type="protein sequence ID" value="CAE0730395.1"/>
    <property type="molecule type" value="Transcribed_RNA"/>
</dbReference>
<reference evidence="1" key="1">
    <citation type="submission" date="2021-01" db="EMBL/GenBank/DDBJ databases">
        <authorList>
            <person name="Corre E."/>
            <person name="Pelletier E."/>
            <person name="Niang G."/>
            <person name="Scheremetjew M."/>
            <person name="Finn R."/>
            <person name="Kale V."/>
            <person name="Holt S."/>
            <person name="Cochrane G."/>
            <person name="Meng A."/>
            <person name="Brown T."/>
            <person name="Cohen L."/>
        </authorList>
    </citation>
    <scope>NUCLEOTIDE SEQUENCE</scope>
    <source>
        <strain evidence="1">10249 10 AB</strain>
    </source>
</reference>
<evidence type="ECO:0000313" key="1">
    <source>
        <dbReference type="EMBL" id="CAE0730395.1"/>
    </source>
</evidence>
<protein>
    <submittedName>
        <fullName evidence="1">Uncharacterized protein</fullName>
    </submittedName>
</protein>
<accession>A0A7S4AXP3</accession>
<proteinExistence type="predicted"/>
<sequence length="116" mass="13187">MGCQTSKDAVLIDYNGVVIEKPDDCVVGCTICFDTDDEDASSSVITIASSLEIDAPKNMNRSPLYRTPAVGCRKYSKLRKNREINRRKQEYRERQQRVAANRIAWEQQKQSSTVVQ</sequence>
<name>A0A7S4AXP3_9STRA</name>
<organism evidence="1">
    <name type="scientific">Pseudo-nitzschia australis</name>
    <dbReference type="NCBI Taxonomy" id="44445"/>
    <lineage>
        <taxon>Eukaryota</taxon>
        <taxon>Sar</taxon>
        <taxon>Stramenopiles</taxon>
        <taxon>Ochrophyta</taxon>
        <taxon>Bacillariophyta</taxon>
        <taxon>Bacillariophyceae</taxon>
        <taxon>Bacillariophycidae</taxon>
        <taxon>Bacillariales</taxon>
        <taxon>Bacillariaceae</taxon>
        <taxon>Pseudo-nitzschia</taxon>
    </lineage>
</organism>
<gene>
    <name evidence="1" type="ORF">PAUS00366_LOCUS23181</name>
</gene>